<organism evidence="11 12">
    <name type="scientific">Setaria italica</name>
    <name type="common">Foxtail millet</name>
    <name type="synonym">Panicum italicum</name>
    <dbReference type="NCBI Taxonomy" id="4555"/>
    <lineage>
        <taxon>Eukaryota</taxon>
        <taxon>Viridiplantae</taxon>
        <taxon>Streptophyta</taxon>
        <taxon>Embryophyta</taxon>
        <taxon>Tracheophyta</taxon>
        <taxon>Spermatophyta</taxon>
        <taxon>Magnoliopsida</taxon>
        <taxon>Liliopsida</taxon>
        <taxon>Poales</taxon>
        <taxon>Poaceae</taxon>
        <taxon>PACMAD clade</taxon>
        <taxon>Panicoideae</taxon>
        <taxon>Panicodae</taxon>
        <taxon>Paniceae</taxon>
        <taxon>Cenchrinae</taxon>
        <taxon>Setaria</taxon>
    </lineage>
</organism>
<comment type="similarity">
    <text evidence="1">Belongs to the disease resistance NB-LRR family.</text>
</comment>
<feature type="domain" description="Disease resistance N-terminal" evidence="8">
    <location>
        <begin position="15"/>
        <end position="90"/>
    </location>
</feature>
<feature type="domain" description="NB-ARC" evidence="7">
    <location>
        <begin position="181"/>
        <end position="253"/>
    </location>
</feature>
<dbReference type="InterPro" id="IPR042197">
    <property type="entry name" value="Apaf_helical"/>
</dbReference>
<keyword evidence="2" id="KW-0433">Leucine-rich repeat</keyword>
<dbReference type="InterPro" id="IPR032675">
    <property type="entry name" value="LRR_dom_sf"/>
</dbReference>
<dbReference type="HOGENOM" id="CLU_000837_8_6_1"/>
<evidence type="ECO:0000256" key="1">
    <source>
        <dbReference type="ARBA" id="ARBA00008894"/>
    </source>
</evidence>
<evidence type="ECO:0000259" key="7">
    <source>
        <dbReference type="Pfam" id="PF00931"/>
    </source>
</evidence>
<evidence type="ECO:0000256" key="6">
    <source>
        <dbReference type="ARBA" id="ARBA00023054"/>
    </source>
</evidence>
<dbReference type="SUPFAM" id="SSF52540">
    <property type="entry name" value="P-loop containing nucleoside triphosphate hydrolases"/>
    <property type="match status" value="2"/>
</dbReference>
<dbReference type="OMA" id="PEDINRM"/>
<dbReference type="InterPro" id="IPR058922">
    <property type="entry name" value="WHD_DRP"/>
</dbReference>
<name>K3ZH08_SETIT</name>
<dbReference type="InterPro" id="IPR038005">
    <property type="entry name" value="RX-like_CC"/>
</dbReference>
<evidence type="ECO:0000313" key="12">
    <source>
        <dbReference type="Proteomes" id="UP000004995"/>
    </source>
</evidence>
<keyword evidence="3" id="KW-0677">Repeat</keyword>
<reference evidence="12" key="1">
    <citation type="journal article" date="2012" name="Nat. Biotechnol.">
        <title>Reference genome sequence of the model plant Setaria.</title>
        <authorList>
            <person name="Bennetzen J.L."/>
            <person name="Schmutz J."/>
            <person name="Wang H."/>
            <person name="Percifield R."/>
            <person name="Hawkins J."/>
            <person name="Pontaroli A.C."/>
            <person name="Estep M."/>
            <person name="Feng L."/>
            <person name="Vaughn J.N."/>
            <person name="Grimwood J."/>
            <person name="Jenkins J."/>
            <person name="Barry K."/>
            <person name="Lindquist E."/>
            <person name="Hellsten U."/>
            <person name="Deshpande S."/>
            <person name="Wang X."/>
            <person name="Wu X."/>
            <person name="Mitros T."/>
            <person name="Triplett J."/>
            <person name="Yang X."/>
            <person name="Ye C.Y."/>
            <person name="Mauro-Herrera M."/>
            <person name="Wang L."/>
            <person name="Li P."/>
            <person name="Sharma M."/>
            <person name="Sharma R."/>
            <person name="Ronald P.C."/>
            <person name="Panaud O."/>
            <person name="Kellogg E.A."/>
            <person name="Brutnell T.P."/>
            <person name="Doust A.N."/>
            <person name="Tuskan G.A."/>
            <person name="Rokhsar D."/>
            <person name="Devos K.M."/>
        </authorList>
    </citation>
    <scope>NUCLEOTIDE SEQUENCE [LARGE SCALE GENOMIC DNA]</scope>
    <source>
        <strain evidence="12">cv. Yugu1</strain>
    </source>
</reference>
<dbReference type="Pfam" id="PF18052">
    <property type="entry name" value="Rx_N"/>
    <property type="match status" value="1"/>
</dbReference>
<keyword evidence="5" id="KW-0611">Plant defense</keyword>
<keyword evidence="6" id="KW-0175">Coiled coil</keyword>
<proteinExistence type="inferred from homology"/>
<dbReference type="FunFam" id="1.10.10.10:FF:000322">
    <property type="entry name" value="Probable disease resistance protein At1g63360"/>
    <property type="match status" value="1"/>
</dbReference>
<dbReference type="Gene3D" id="1.20.5.4130">
    <property type="match status" value="1"/>
</dbReference>
<dbReference type="AlphaFoldDB" id="K3ZH08"/>
<dbReference type="Pfam" id="PF23598">
    <property type="entry name" value="LRR_14"/>
    <property type="match status" value="1"/>
</dbReference>
<dbReference type="GO" id="GO:0042742">
    <property type="term" value="P:defense response to bacterium"/>
    <property type="evidence" value="ECO:0007669"/>
    <property type="project" value="UniProtKB-ARBA"/>
</dbReference>
<evidence type="ECO:0000259" key="10">
    <source>
        <dbReference type="Pfam" id="PF23598"/>
    </source>
</evidence>
<dbReference type="Gene3D" id="3.80.10.10">
    <property type="entry name" value="Ribonuclease Inhibitor"/>
    <property type="match status" value="2"/>
</dbReference>
<dbReference type="Pfam" id="PF23559">
    <property type="entry name" value="WHD_DRP"/>
    <property type="match status" value="1"/>
</dbReference>
<dbReference type="InterPro" id="IPR041118">
    <property type="entry name" value="Rx_N"/>
</dbReference>
<dbReference type="InterPro" id="IPR055414">
    <property type="entry name" value="LRR_R13L4/SHOC2-like"/>
</dbReference>
<dbReference type="GO" id="GO:0002758">
    <property type="term" value="P:innate immune response-activating signaling pathway"/>
    <property type="evidence" value="ECO:0007669"/>
    <property type="project" value="UniProtKB-ARBA"/>
</dbReference>
<dbReference type="InterPro" id="IPR027417">
    <property type="entry name" value="P-loop_NTPase"/>
</dbReference>
<sequence>MATVLDALAPYVKKLLTDMAEEEVSMLLGVSGEITKLGGNIESLKAFFADAERRRITDLSVQGWVRKLKDAMYDATDIIDLCELEADSQRALRGGSMEQVPMGCFQPLLFCLRNPKFAHKIGRRIKELNQRLDGIHREAHRFNFINLGSYHYRRMPTDAEPSSQRMTSEFVESAIVGEKIENDTRELAHWLTTYRNHDIKVVSIVGAGGMGKTTLAQKIFNATTVKEHFKVKIWLSITQHFDEAELLRTAIKHAGGVHWQKQPGNGVLITTRLGDLAQRMGASFYQHHVSLLNDEDAWSLLKKQLPPPPNQQGILFGTRGILYTLPFRIVTTTTDRFMLCFRKDTQHLTGLPTDHLRAIGMKIVKKCGGLPLAIKVVGGLLSKRSQSEQEWEAILHHHVWSVAGLPEELDKRIYLSYEDLSPQLKQCFLYCSLFPKGTKIVESIVIPMWISEGFIQPRDGTRSHDDRLEETATDYYRELITRNLIEPTGKYNITGYKCTMHDVVRSFAEFMAKEESLVVIQDDMQAAGGNSLVHRLSIGPTRMTSDWAISQKQKGTLRTLIINCRINFRPGDSLTSFSNLRLLFVKYAGCDGLVLAASICQLRHLRYIRLEKTDISRLPEDINRMKFLQHIVLRKCSSLNNLPRRIVGLEHLRTINIRGSNVRILIPRGFGGLTNLRTLYGFPIHMGDDGWCSLEEIGPLSKLRGVTLHFLENVSDCSMGKRARIRNKEHLSYLELNWRSRGFMGLMDGVEKQHQQKVVEEVLEELCPPSCIQHLQIEEYFGRQLPNWMMVPATTAFTSLRYLGLIHLPCCTQLPDGLCLLPILEWLQIKDAPSVKSVGPEFQGSSSMAVKNAGPKFQASSSLSVGGGVIATSAAFPNLTNLFLEGLCEWQDWDWEEQSQAVTAGAMAIPGLKSLKIDNCKLSCLPPGLANSRRDALRQLFLHELTNLTSVDNFSSVVELDVFDCPKLMRISGLSRLHKIRIFRCPNVEVLEGVPSLDSMELKDATMEALPGYLRGLNPRYLKLTCSRKLYDIILTCSSSEYDKISHILSRTIDYFPEDEN</sequence>
<keyword evidence="4" id="KW-0547">Nucleotide-binding</keyword>
<dbReference type="InterPro" id="IPR044974">
    <property type="entry name" value="Disease_R_plants"/>
</dbReference>
<protein>
    <submittedName>
        <fullName evidence="11">Uncharacterized protein</fullName>
    </submittedName>
</protein>
<feature type="domain" description="Disease resistance protein winged helix" evidence="9">
    <location>
        <begin position="433"/>
        <end position="508"/>
    </location>
</feature>
<dbReference type="GO" id="GO:0009626">
    <property type="term" value="P:plant-type hypersensitive response"/>
    <property type="evidence" value="ECO:0007669"/>
    <property type="project" value="UniProtKB-ARBA"/>
</dbReference>
<dbReference type="EMBL" id="AGNK02005048">
    <property type="status" value="NOT_ANNOTATED_CDS"/>
    <property type="molecule type" value="Genomic_DNA"/>
</dbReference>
<evidence type="ECO:0000259" key="8">
    <source>
        <dbReference type="Pfam" id="PF18052"/>
    </source>
</evidence>
<keyword evidence="12" id="KW-1185">Reference proteome</keyword>
<dbReference type="Pfam" id="PF00931">
    <property type="entry name" value="NB-ARC"/>
    <property type="match status" value="1"/>
</dbReference>
<dbReference type="GO" id="GO:0043531">
    <property type="term" value="F:ADP binding"/>
    <property type="evidence" value="ECO:0007669"/>
    <property type="project" value="InterPro"/>
</dbReference>
<feature type="domain" description="Disease resistance R13L4/SHOC-2-like LRR" evidence="10">
    <location>
        <begin position="562"/>
        <end position="918"/>
    </location>
</feature>
<dbReference type="PANTHER" id="PTHR23155">
    <property type="entry name" value="DISEASE RESISTANCE PROTEIN RP"/>
    <property type="match status" value="1"/>
</dbReference>
<dbReference type="EnsemblPlants" id="KQK94988">
    <property type="protein sequence ID" value="KQK94988"/>
    <property type="gene ID" value="SETIT_025860mg"/>
</dbReference>
<accession>K3ZH08</accession>
<evidence type="ECO:0000313" key="11">
    <source>
        <dbReference type="EnsemblPlants" id="KQK94988"/>
    </source>
</evidence>
<dbReference type="PRINTS" id="PR00364">
    <property type="entry name" value="DISEASERSIST"/>
</dbReference>
<evidence type="ECO:0000256" key="2">
    <source>
        <dbReference type="ARBA" id="ARBA00022614"/>
    </source>
</evidence>
<evidence type="ECO:0000256" key="4">
    <source>
        <dbReference type="ARBA" id="ARBA00022741"/>
    </source>
</evidence>
<reference evidence="11" key="2">
    <citation type="submission" date="2018-08" db="UniProtKB">
        <authorList>
            <consortium name="EnsemblPlants"/>
        </authorList>
    </citation>
    <scope>IDENTIFICATION</scope>
    <source>
        <strain evidence="11">Yugu1</strain>
    </source>
</reference>
<dbReference type="InterPro" id="IPR036388">
    <property type="entry name" value="WH-like_DNA-bd_sf"/>
</dbReference>
<dbReference type="CDD" id="cd14798">
    <property type="entry name" value="RX-CC_like"/>
    <property type="match status" value="1"/>
</dbReference>
<dbReference type="Proteomes" id="UP000004995">
    <property type="component" value="Unassembled WGS sequence"/>
</dbReference>
<dbReference type="PANTHER" id="PTHR23155:SF1095">
    <property type="entry name" value="OS05G0250700 PROTEIN"/>
    <property type="match status" value="1"/>
</dbReference>
<dbReference type="SUPFAM" id="SSF52058">
    <property type="entry name" value="L domain-like"/>
    <property type="match status" value="1"/>
</dbReference>
<dbReference type="Gene3D" id="1.10.8.430">
    <property type="entry name" value="Helical domain of apoptotic protease-activating factors"/>
    <property type="match status" value="1"/>
</dbReference>
<dbReference type="Gramene" id="KQK94988">
    <property type="protein sequence ID" value="KQK94988"/>
    <property type="gene ID" value="SETIT_025860mg"/>
</dbReference>
<dbReference type="Gene3D" id="1.10.10.10">
    <property type="entry name" value="Winged helix-like DNA-binding domain superfamily/Winged helix DNA-binding domain"/>
    <property type="match status" value="1"/>
</dbReference>
<evidence type="ECO:0000256" key="5">
    <source>
        <dbReference type="ARBA" id="ARBA00022821"/>
    </source>
</evidence>
<evidence type="ECO:0000259" key="9">
    <source>
        <dbReference type="Pfam" id="PF23559"/>
    </source>
</evidence>
<dbReference type="STRING" id="4555.K3ZH08"/>
<evidence type="ECO:0000256" key="3">
    <source>
        <dbReference type="ARBA" id="ARBA00022737"/>
    </source>
</evidence>
<dbReference type="InterPro" id="IPR002182">
    <property type="entry name" value="NB-ARC"/>
</dbReference>
<dbReference type="Gene3D" id="3.40.50.300">
    <property type="entry name" value="P-loop containing nucleotide triphosphate hydrolases"/>
    <property type="match status" value="1"/>
</dbReference>
<dbReference type="InParanoid" id="K3ZH08"/>
<dbReference type="eggNOG" id="KOG4658">
    <property type="taxonomic scope" value="Eukaryota"/>
</dbReference>